<dbReference type="InterPro" id="IPR011989">
    <property type="entry name" value="ARM-like"/>
</dbReference>
<evidence type="ECO:0000256" key="4">
    <source>
        <dbReference type="ARBA" id="ARBA00023239"/>
    </source>
</evidence>
<keyword evidence="6" id="KW-1185">Reference proteome</keyword>
<accession>A0A367QSX5</accession>
<dbReference type="EMBL" id="LXQD01000305">
    <property type="protein sequence ID" value="RCJ27256.1"/>
    <property type="molecule type" value="Genomic_DNA"/>
</dbReference>
<dbReference type="SUPFAM" id="SSF48371">
    <property type="entry name" value="ARM repeat"/>
    <property type="match status" value="1"/>
</dbReference>
<name>A0A367QSX5_9NOSO</name>
<keyword evidence="4 5" id="KW-0456">Lyase</keyword>
<dbReference type="AlphaFoldDB" id="A0A367QSX5"/>
<dbReference type="PANTHER" id="PTHR12697:SF38">
    <property type="entry name" value="PBS LYASE HEAT DOMAIN PROTEIN REPEAT-CONTAINING PROTEIN"/>
    <property type="match status" value="1"/>
</dbReference>
<keyword evidence="2" id="KW-0042">Antenna complex</keyword>
<dbReference type="InterPro" id="IPR016024">
    <property type="entry name" value="ARM-type_fold"/>
</dbReference>
<dbReference type="Proteomes" id="UP000252107">
    <property type="component" value="Unassembled WGS sequence"/>
</dbReference>
<organism evidence="5 6">
    <name type="scientific">Nostoc minutum NIES-26</name>
    <dbReference type="NCBI Taxonomy" id="1844469"/>
    <lineage>
        <taxon>Bacteria</taxon>
        <taxon>Bacillati</taxon>
        <taxon>Cyanobacteriota</taxon>
        <taxon>Cyanophyceae</taxon>
        <taxon>Nostocales</taxon>
        <taxon>Nostocaceae</taxon>
        <taxon>Nostoc</taxon>
    </lineage>
</organism>
<proteinExistence type="inferred from homology"/>
<dbReference type="GO" id="GO:0016491">
    <property type="term" value="F:oxidoreductase activity"/>
    <property type="evidence" value="ECO:0007669"/>
    <property type="project" value="TreeGrafter"/>
</dbReference>
<dbReference type="GO" id="GO:0016829">
    <property type="term" value="F:lyase activity"/>
    <property type="evidence" value="ECO:0007669"/>
    <property type="project" value="UniProtKB-KW"/>
</dbReference>
<comment type="caution">
    <text evidence="5">The sequence shown here is derived from an EMBL/GenBank/DDBJ whole genome shotgun (WGS) entry which is preliminary data.</text>
</comment>
<reference evidence="5" key="1">
    <citation type="submission" date="2016-04" db="EMBL/GenBank/DDBJ databases">
        <authorList>
            <person name="Tabuchi Yagui T.R."/>
        </authorList>
    </citation>
    <scope>NUCLEOTIDE SEQUENCE [LARGE SCALE GENOMIC DNA]</scope>
    <source>
        <strain evidence="5">NIES-26</strain>
    </source>
</reference>
<dbReference type="Pfam" id="PF13646">
    <property type="entry name" value="HEAT_2"/>
    <property type="match status" value="1"/>
</dbReference>
<evidence type="ECO:0000256" key="3">
    <source>
        <dbReference type="ARBA" id="ARBA00022738"/>
    </source>
</evidence>
<dbReference type="PANTHER" id="PTHR12697">
    <property type="entry name" value="PBS LYASE HEAT-LIKE PROTEIN"/>
    <property type="match status" value="1"/>
</dbReference>
<comment type="similarity">
    <text evidence="1">Belongs to the CpcE/RpcE/PecE family.</text>
</comment>
<keyword evidence="3" id="KW-0605">Phycobilisome</keyword>
<evidence type="ECO:0000256" key="2">
    <source>
        <dbReference type="ARBA" id="ARBA00022549"/>
    </source>
</evidence>
<evidence type="ECO:0000256" key="1">
    <source>
        <dbReference type="ARBA" id="ARBA00009299"/>
    </source>
</evidence>
<evidence type="ECO:0000313" key="5">
    <source>
        <dbReference type="EMBL" id="RCJ27256.1"/>
    </source>
</evidence>
<dbReference type="Gene3D" id="1.25.10.10">
    <property type="entry name" value="Leucine-rich Repeat Variant"/>
    <property type="match status" value="1"/>
</dbReference>
<evidence type="ECO:0000313" key="6">
    <source>
        <dbReference type="Proteomes" id="UP000252107"/>
    </source>
</evidence>
<gene>
    <name evidence="5" type="ORF">A6770_25955</name>
</gene>
<dbReference type="GO" id="GO:0030089">
    <property type="term" value="C:phycobilisome"/>
    <property type="evidence" value="ECO:0007669"/>
    <property type="project" value="UniProtKB-KW"/>
</dbReference>
<sequence>MNATLQSLIHAVEEADSSTKMLEAVQNLAAARLEGAVPTLIAVLGYNNPGAAVAAVDGLVQIGEPAVSALLEQLDRHNYSARAWAIRALAGIGDPRGLITLLGAATADFALSVRRAAAKGLGTMKWHWFPNDELLEIAQEEALEALLFVAQQDEEWVVRYSAVVGLQSLAVAISDTHLDWLLQIQTQFEQMANNDNSWAVRGRVFLAQQQLQAIDREPQPVDDQPSPLSAIDWHLIMEKLYDRRNQERLVFPEGDPRRYRELAVAIAQNPSDS</sequence>
<protein>
    <submittedName>
        <fullName evidence="5">Phycocyanobilin lyase</fullName>
    </submittedName>
</protein>